<reference evidence="1 3" key="1">
    <citation type="submission" date="2019-01" db="EMBL/GenBank/DDBJ databases">
        <title>Coherence of Microcystis species and biogeography revealed through population genomics.</title>
        <authorList>
            <person name="Perez-Carrascal O.M."/>
            <person name="Terrat Y."/>
            <person name="Giani A."/>
            <person name="Fortin N."/>
            <person name="Tromas N."/>
            <person name="Shapiro B.J."/>
        </authorList>
    </citation>
    <scope>NUCLEOTIDE SEQUENCE [LARGE SCALE GENOMIC DNA]</scope>
    <source>
        <strain evidence="1">Ma_OC_H_19870700_S124</strain>
    </source>
</reference>
<name>A0A552AB33_MICAE</name>
<proteinExistence type="predicted"/>
<accession>A0A552AB33</accession>
<organism evidence="1 3">
    <name type="scientific">Microcystis aeruginosa Ma_OC_H_19870700_S124</name>
    <dbReference type="NCBI Taxonomy" id="2486262"/>
    <lineage>
        <taxon>Bacteria</taxon>
        <taxon>Bacillati</taxon>
        <taxon>Cyanobacteriota</taxon>
        <taxon>Cyanophyceae</taxon>
        <taxon>Oscillatoriophycideae</taxon>
        <taxon>Chroococcales</taxon>
        <taxon>Microcystaceae</taxon>
        <taxon>Microcystis</taxon>
    </lineage>
</organism>
<evidence type="ECO:0000313" key="3">
    <source>
        <dbReference type="Proteomes" id="UP000316280"/>
    </source>
</evidence>
<evidence type="ECO:0000313" key="1">
    <source>
        <dbReference type="EMBL" id="TRT82655.1"/>
    </source>
</evidence>
<dbReference type="EMBL" id="SFBR01000122">
    <property type="protein sequence ID" value="TRT84973.1"/>
    <property type="molecule type" value="Genomic_DNA"/>
</dbReference>
<sequence>DKRLLTESIGRLSQEKIKLIIQGIKLVIEPQELE</sequence>
<feature type="non-terminal residue" evidence="1">
    <location>
        <position position="1"/>
    </location>
</feature>
<protein>
    <submittedName>
        <fullName evidence="1">Type II toxin-antitoxin system PemK/MazF family toxin</fullName>
    </submittedName>
</protein>
<dbReference type="EMBL" id="SFBR01000177">
    <property type="protein sequence ID" value="TRT82655.1"/>
    <property type="molecule type" value="Genomic_DNA"/>
</dbReference>
<comment type="caution">
    <text evidence="1">The sequence shown here is derived from an EMBL/GenBank/DDBJ whole genome shotgun (WGS) entry which is preliminary data.</text>
</comment>
<dbReference type="Proteomes" id="UP000316280">
    <property type="component" value="Unassembled WGS sequence"/>
</dbReference>
<evidence type="ECO:0000313" key="2">
    <source>
        <dbReference type="EMBL" id="TRT84973.1"/>
    </source>
</evidence>
<gene>
    <name evidence="2" type="ORF">EWV63_14330</name>
    <name evidence="1" type="ORF">EWV63_18970</name>
</gene>
<dbReference type="AlphaFoldDB" id="A0A552AB33"/>